<evidence type="ECO:0000313" key="2">
    <source>
        <dbReference type="Proteomes" id="UP000266861"/>
    </source>
</evidence>
<keyword evidence="2" id="KW-1185">Reference proteome</keyword>
<sequence>MNNLVKKDTNGFIMFNEESCFRTFNSLVNGEKDVIIQSDAKYIDSEEDNMNTTAKMNLLVLDSDSNNELTSRI</sequence>
<proteinExistence type="predicted"/>
<gene>
    <name evidence="1" type="ORF">Glove_116g46</name>
</gene>
<protein>
    <submittedName>
        <fullName evidence="1">Uncharacterized protein</fullName>
    </submittedName>
</protein>
<organism evidence="1 2">
    <name type="scientific">Diversispora epigaea</name>
    <dbReference type="NCBI Taxonomy" id="1348612"/>
    <lineage>
        <taxon>Eukaryota</taxon>
        <taxon>Fungi</taxon>
        <taxon>Fungi incertae sedis</taxon>
        <taxon>Mucoromycota</taxon>
        <taxon>Glomeromycotina</taxon>
        <taxon>Glomeromycetes</taxon>
        <taxon>Diversisporales</taxon>
        <taxon>Diversisporaceae</taxon>
        <taxon>Diversispora</taxon>
    </lineage>
</organism>
<name>A0A397JAD1_9GLOM</name>
<reference evidence="1 2" key="1">
    <citation type="submission" date="2018-08" db="EMBL/GenBank/DDBJ databases">
        <title>Genome and evolution of the arbuscular mycorrhizal fungus Diversispora epigaea (formerly Glomus versiforme) and its bacterial endosymbionts.</title>
        <authorList>
            <person name="Sun X."/>
            <person name="Fei Z."/>
            <person name="Harrison M."/>
        </authorList>
    </citation>
    <scope>NUCLEOTIDE SEQUENCE [LARGE SCALE GENOMIC DNA]</scope>
    <source>
        <strain evidence="1 2">IT104</strain>
    </source>
</reference>
<evidence type="ECO:0000313" key="1">
    <source>
        <dbReference type="EMBL" id="RHZ81953.1"/>
    </source>
</evidence>
<dbReference type="AlphaFoldDB" id="A0A397JAD1"/>
<comment type="caution">
    <text evidence="1">The sequence shown here is derived from an EMBL/GenBank/DDBJ whole genome shotgun (WGS) entry which is preliminary data.</text>
</comment>
<dbReference type="EMBL" id="PQFF01000108">
    <property type="protein sequence ID" value="RHZ81953.1"/>
    <property type="molecule type" value="Genomic_DNA"/>
</dbReference>
<dbReference type="Proteomes" id="UP000266861">
    <property type="component" value="Unassembled WGS sequence"/>
</dbReference>
<accession>A0A397JAD1</accession>